<protein>
    <submittedName>
        <fullName evidence="2 4">Uncharacterized protein</fullName>
    </submittedName>
</protein>
<name>A0A090L3M0_STRRB</name>
<feature type="transmembrane region" description="Helical" evidence="1">
    <location>
        <begin position="133"/>
        <end position="153"/>
    </location>
</feature>
<dbReference type="EMBL" id="LN609528">
    <property type="protein sequence ID" value="CEF62084.1"/>
    <property type="molecule type" value="Genomic_DNA"/>
</dbReference>
<dbReference type="Proteomes" id="UP000035682">
    <property type="component" value="Unplaced"/>
</dbReference>
<dbReference type="OrthoDB" id="10403093at2759"/>
<accession>A0A090L3M0</accession>
<proteinExistence type="predicted"/>
<dbReference type="GeneID" id="36374449"/>
<evidence type="ECO:0000313" key="2">
    <source>
        <dbReference type="EMBL" id="CEF62084.1"/>
    </source>
</evidence>
<reference evidence="2 3" key="1">
    <citation type="submission" date="2014-09" db="EMBL/GenBank/DDBJ databases">
        <authorList>
            <person name="Martin A.A."/>
        </authorList>
    </citation>
    <scope>NUCLEOTIDE SEQUENCE</scope>
    <source>
        <strain evidence="3">ED321</strain>
        <strain evidence="2">ED321 Heterogonic</strain>
    </source>
</reference>
<keyword evidence="1" id="KW-0812">Transmembrane</keyword>
<dbReference type="WBParaSite" id="SRAE_1000035800.1">
    <property type="protein sequence ID" value="SRAE_1000035800.1"/>
    <property type="gene ID" value="WBGene00256954"/>
</dbReference>
<evidence type="ECO:0000313" key="4">
    <source>
        <dbReference type="WBParaSite" id="SRAE_1000035800.1"/>
    </source>
</evidence>
<keyword evidence="3" id="KW-1185">Reference proteome</keyword>
<gene>
    <name evidence="2 4 5" type="ORF">SRAE_1000035800</name>
</gene>
<sequence>MPSFSNTDSLYFFGEEYRVYFNIVHIINAFKAIIGSDLAKLIFETVILANAWGFFGVISLIHVTVGLFFISLAILSLYKERYILIIPLVILKFAELFIYISTIILLAVLLLIGSNGKKWLRKLLLWKLRRLEYPDLSILPYFLILMNIFFIAANLHTLFISIKAIHYYKQKAMSEYLYRRRKILAPFL</sequence>
<dbReference type="RefSeq" id="XP_024501286.1">
    <property type="nucleotide sequence ID" value="XM_024647182.1"/>
</dbReference>
<dbReference type="OMA" id="WRITTID"/>
<reference evidence="4" key="2">
    <citation type="submission" date="2020-12" db="UniProtKB">
        <authorList>
            <consortium name="WormBaseParasite"/>
        </authorList>
    </citation>
    <scope>IDENTIFICATION</scope>
</reference>
<feature type="transmembrane region" description="Helical" evidence="1">
    <location>
        <begin position="51"/>
        <end position="78"/>
    </location>
</feature>
<evidence type="ECO:0000313" key="5">
    <source>
        <dbReference type="WormBase" id="SRAE_1000035800"/>
    </source>
</evidence>
<dbReference type="AlphaFoldDB" id="A0A090L3M0"/>
<evidence type="ECO:0000313" key="3">
    <source>
        <dbReference type="Proteomes" id="UP000035682"/>
    </source>
</evidence>
<dbReference type="CTD" id="36374449"/>
<keyword evidence="1" id="KW-1133">Transmembrane helix</keyword>
<organism evidence="2">
    <name type="scientific">Strongyloides ratti</name>
    <name type="common">Parasitic roundworm</name>
    <dbReference type="NCBI Taxonomy" id="34506"/>
    <lineage>
        <taxon>Eukaryota</taxon>
        <taxon>Metazoa</taxon>
        <taxon>Ecdysozoa</taxon>
        <taxon>Nematoda</taxon>
        <taxon>Chromadorea</taxon>
        <taxon>Rhabditida</taxon>
        <taxon>Tylenchina</taxon>
        <taxon>Panagrolaimomorpha</taxon>
        <taxon>Strongyloidoidea</taxon>
        <taxon>Strongyloididae</taxon>
        <taxon>Strongyloides</taxon>
    </lineage>
</organism>
<evidence type="ECO:0000256" key="1">
    <source>
        <dbReference type="SAM" id="Phobius"/>
    </source>
</evidence>
<dbReference type="WormBase" id="SRAE_1000035800">
    <property type="protein sequence ID" value="SRP04751"/>
    <property type="gene ID" value="WBGene00256954"/>
</dbReference>
<keyword evidence="1" id="KW-0472">Membrane</keyword>
<feature type="transmembrane region" description="Helical" evidence="1">
    <location>
        <begin position="20"/>
        <end position="39"/>
    </location>
</feature>
<feature type="transmembrane region" description="Helical" evidence="1">
    <location>
        <begin position="84"/>
        <end position="112"/>
    </location>
</feature>